<keyword evidence="1" id="KW-0479">Metal-binding</keyword>
<feature type="compositionally biased region" description="Polar residues" evidence="6">
    <location>
        <begin position="274"/>
        <end position="284"/>
    </location>
</feature>
<evidence type="ECO:0000256" key="1">
    <source>
        <dbReference type="ARBA" id="ARBA00022723"/>
    </source>
</evidence>
<evidence type="ECO:0000256" key="2">
    <source>
        <dbReference type="ARBA" id="ARBA00022771"/>
    </source>
</evidence>
<dbReference type="Proteomes" id="UP001390339">
    <property type="component" value="Unassembled WGS sequence"/>
</dbReference>
<dbReference type="EMBL" id="JAPCWZ010000003">
    <property type="protein sequence ID" value="KAK8872865.1"/>
    <property type="molecule type" value="Genomic_DNA"/>
</dbReference>
<feature type="compositionally biased region" description="Acidic residues" evidence="6">
    <location>
        <begin position="224"/>
        <end position="235"/>
    </location>
</feature>
<organism evidence="8 9">
    <name type="scientific">Apiospora arundinis</name>
    <dbReference type="NCBI Taxonomy" id="335852"/>
    <lineage>
        <taxon>Eukaryota</taxon>
        <taxon>Fungi</taxon>
        <taxon>Dikarya</taxon>
        <taxon>Ascomycota</taxon>
        <taxon>Pezizomycotina</taxon>
        <taxon>Sordariomycetes</taxon>
        <taxon>Xylariomycetidae</taxon>
        <taxon>Amphisphaeriales</taxon>
        <taxon>Apiosporaceae</taxon>
        <taxon>Apiospora</taxon>
    </lineage>
</organism>
<feature type="region of interest" description="Disordered" evidence="6">
    <location>
        <begin position="155"/>
        <end position="338"/>
    </location>
</feature>
<comment type="caution">
    <text evidence="8">The sequence shown here is derived from an EMBL/GenBank/DDBJ whole genome shotgun (WGS) entry which is preliminary data.</text>
</comment>
<evidence type="ECO:0000256" key="4">
    <source>
        <dbReference type="PROSITE-ProRule" id="PRU01343"/>
    </source>
</evidence>
<evidence type="ECO:0000256" key="3">
    <source>
        <dbReference type="ARBA" id="ARBA00022833"/>
    </source>
</evidence>
<feature type="region of interest" description="Disordered" evidence="6">
    <location>
        <begin position="89"/>
        <end position="134"/>
    </location>
</feature>
<feature type="compositionally biased region" description="Polar residues" evidence="6">
    <location>
        <begin position="90"/>
        <end position="121"/>
    </location>
</feature>
<evidence type="ECO:0000259" key="7">
    <source>
        <dbReference type="PROSITE" id="PS51999"/>
    </source>
</evidence>
<reference evidence="8 9" key="1">
    <citation type="journal article" date="2024" name="IMA Fungus">
        <title>Apiospora arundinis, a panoply of carbohydrate-active enzymes and secondary metabolites.</title>
        <authorList>
            <person name="Sorensen T."/>
            <person name="Petersen C."/>
            <person name="Muurmann A.T."/>
            <person name="Christiansen J.V."/>
            <person name="Brundto M.L."/>
            <person name="Overgaard C.K."/>
            <person name="Boysen A.T."/>
            <person name="Wollenberg R.D."/>
            <person name="Larsen T.O."/>
            <person name="Sorensen J.L."/>
            <person name="Nielsen K.L."/>
            <person name="Sondergaard T.E."/>
        </authorList>
    </citation>
    <scope>NUCLEOTIDE SEQUENCE [LARGE SCALE GENOMIC DNA]</scope>
    <source>
        <strain evidence="8 9">AAU 773</strain>
    </source>
</reference>
<keyword evidence="5" id="KW-0175">Coiled coil</keyword>
<feature type="domain" description="GRF-type" evidence="7">
    <location>
        <begin position="30"/>
        <end position="81"/>
    </location>
</feature>
<keyword evidence="9" id="KW-1185">Reference proteome</keyword>
<feature type="compositionally biased region" description="Low complexity" evidence="6">
    <location>
        <begin position="155"/>
        <end position="164"/>
    </location>
</feature>
<keyword evidence="3" id="KW-0862">Zinc</keyword>
<proteinExistence type="predicted"/>
<evidence type="ECO:0000313" key="9">
    <source>
        <dbReference type="Proteomes" id="UP001390339"/>
    </source>
</evidence>
<feature type="coiled-coil region" evidence="5">
    <location>
        <begin position="373"/>
        <end position="407"/>
    </location>
</feature>
<dbReference type="InterPro" id="IPR010666">
    <property type="entry name" value="Znf_GRF"/>
</dbReference>
<keyword evidence="2 4" id="KW-0863">Zinc-finger</keyword>
<feature type="compositionally biased region" description="Acidic residues" evidence="6">
    <location>
        <begin position="179"/>
        <end position="191"/>
    </location>
</feature>
<accession>A0ABR2J5F7</accession>
<evidence type="ECO:0000256" key="6">
    <source>
        <dbReference type="SAM" id="MobiDB-lite"/>
    </source>
</evidence>
<sequence length="429" mass="46589">MAGPTMTFGTSATPTKQPSNGYFTKGQWHCNCQPRLPAVQFQVRRKTKNEGRWFYTCQKDRTKGAPGAPEHCGFFLFAEDARLREEGALFNNSNNEPPSATQTPSKRLKQTTLSASVTPRAQSERRVGSTPITSVAELGRQVGVPVAGVNSVSSTAAPTLSSTTMRASDKSDGTIGGDVETDSELEDDSEDGFSQAKPSTAGAGARIQTQSARTGAKRKRPATELDEEDFGDWSSDEERQAVLITDSTSTRGTEGHGRKRDAFATPAISRTAKDTTTGMATPSLTDKPIRRVLFAEPEIQSSTKRQRTDEGGSFTNPTATTPSSSQDSATTPGSHAGALDVTDTIMGLLKDQSLSDQVRDEVRLALQKFESRAKGLERGRDASRQALTKLEERVAKQQARIVDLENQRRIDAETRQKMRSGMMKLYSEV</sequence>
<evidence type="ECO:0000256" key="5">
    <source>
        <dbReference type="SAM" id="Coils"/>
    </source>
</evidence>
<feature type="compositionally biased region" description="Polar residues" evidence="6">
    <location>
        <begin position="313"/>
        <end position="333"/>
    </location>
</feature>
<evidence type="ECO:0000313" key="8">
    <source>
        <dbReference type="EMBL" id="KAK8872865.1"/>
    </source>
</evidence>
<name>A0ABR2J5F7_9PEZI</name>
<feature type="compositionally biased region" description="Basic and acidic residues" evidence="6">
    <location>
        <begin position="253"/>
        <end position="262"/>
    </location>
</feature>
<protein>
    <submittedName>
        <fullName evidence="8">Px domain-containing protein</fullName>
    </submittedName>
</protein>
<dbReference type="PROSITE" id="PS51999">
    <property type="entry name" value="ZF_GRF"/>
    <property type="match status" value="1"/>
</dbReference>
<gene>
    <name evidence="8" type="ORF">PGQ11_003379</name>
</gene>